<dbReference type="InterPro" id="IPR000573">
    <property type="entry name" value="AconitaseA/IPMdHydase_ssu_swvl"/>
</dbReference>
<dbReference type="SUPFAM" id="SSF53732">
    <property type="entry name" value="Aconitase iron-sulfur domain"/>
    <property type="match status" value="1"/>
</dbReference>
<dbReference type="InterPro" id="IPR015931">
    <property type="entry name" value="Acnase/IPM_dHydase_lsu_aba_1/3"/>
</dbReference>
<dbReference type="Gene3D" id="3.30.499.10">
    <property type="entry name" value="Aconitase, domain 3"/>
    <property type="match status" value="2"/>
</dbReference>
<evidence type="ECO:0000256" key="1">
    <source>
        <dbReference type="ARBA" id="ARBA00001966"/>
    </source>
</evidence>
<dbReference type="GO" id="GO:0003994">
    <property type="term" value="F:aconitate hydratase activity"/>
    <property type="evidence" value="ECO:0007669"/>
    <property type="project" value="UniProtKB-EC"/>
</dbReference>
<evidence type="ECO:0000256" key="10">
    <source>
        <dbReference type="RuleBase" id="RU361275"/>
    </source>
</evidence>
<proteinExistence type="inferred from homology"/>
<dbReference type="Pfam" id="PF00330">
    <property type="entry name" value="Aconitase"/>
    <property type="match status" value="1"/>
</dbReference>
<gene>
    <name evidence="13" type="ORF">SAMN04488135_103345</name>
</gene>
<dbReference type="NCBIfam" id="TIGR01341">
    <property type="entry name" value="aconitase_1"/>
    <property type="match status" value="1"/>
</dbReference>
<dbReference type="OrthoDB" id="9764318at2"/>
<evidence type="ECO:0000256" key="5">
    <source>
        <dbReference type="ARBA" id="ARBA00022723"/>
    </source>
</evidence>
<name>A0A1M5TDS8_9BURK</name>
<dbReference type="NCBIfam" id="NF009520">
    <property type="entry name" value="PRK12881.1"/>
    <property type="match status" value="1"/>
</dbReference>
<dbReference type="GO" id="GO:0006099">
    <property type="term" value="P:tricarboxylic acid cycle"/>
    <property type="evidence" value="ECO:0007669"/>
    <property type="project" value="UniProtKB-UniPathway"/>
</dbReference>
<accession>A0A1M5TDS8</accession>
<dbReference type="Gene3D" id="3.20.19.10">
    <property type="entry name" value="Aconitase, domain 4"/>
    <property type="match status" value="1"/>
</dbReference>
<evidence type="ECO:0000259" key="12">
    <source>
        <dbReference type="Pfam" id="PF00694"/>
    </source>
</evidence>
<comment type="function">
    <text evidence="10">Catalyzes the isomerization of citrate to isocitrate via cis-aconitate.</text>
</comment>
<evidence type="ECO:0000256" key="3">
    <source>
        <dbReference type="ARBA" id="ARBA00007185"/>
    </source>
</evidence>
<dbReference type="PROSITE" id="PS01244">
    <property type="entry name" value="ACONITASE_2"/>
    <property type="match status" value="1"/>
</dbReference>
<keyword evidence="6 10" id="KW-0408">Iron</keyword>
<evidence type="ECO:0000313" key="13">
    <source>
        <dbReference type="EMBL" id="SHH48864.1"/>
    </source>
</evidence>
<comment type="cofactor">
    <cofactor evidence="1">
        <name>[4Fe-4S] cluster</name>
        <dbReference type="ChEBI" id="CHEBI:49883"/>
    </cofactor>
</comment>
<dbReference type="NCBIfam" id="NF006757">
    <property type="entry name" value="PRK09277.1"/>
    <property type="match status" value="1"/>
</dbReference>
<evidence type="ECO:0000256" key="9">
    <source>
        <dbReference type="ARBA" id="ARBA00023501"/>
    </source>
</evidence>
<dbReference type="PANTHER" id="PTHR11670">
    <property type="entry name" value="ACONITASE/IRON-RESPONSIVE ELEMENT FAMILY MEMBER"/>
    <property type="match status" value="1"/>
</dbReference>
<keyword evidence="7 10" id="KW-0411">Iron-sulfur</keyword>
<evidence type="ECO:0000256" key="4">
    <source>
        <dbReference type="ARBA" id="ARBA00022485"/>
    </source>
</evidence>
<feature type="domain" description="Aconitase/3-isopropylmalate dehydratase large subunit alpha/beta/alpha" evidence="11">
    <location>
        <begin position="77"/>
        <end position="565"/>
    </location>
</feature>
<dbReference type="CDD" id="cd01580">
    <property type="entry name" value="AcnA_IRP_Swivel"/>
    <property type="match status" value="1"/>
</dbReference>
<dbReference type="EMBL" id="FQXE01000003">
    <property type="protein sequence ID" value="SHH48864.1"/>
    <property type="molecule type" value="Genomic_DNA"/>
</dbReference>
<dbReference type="Gene3D" id="6.10.190.10">
    <property type="match status" value="1"/>
</dbReference>
<organism evidence="13 14">
    <name type="scientific">Pollutimonas bauzanensis</name>
    <dbReference type="NCBI Taxonomy" id="658167"/>
    <lineage>
        <taxon>Bacteria</taxon>
        <taxon>Pseudomonadati</taxon>
        <taxon>Pseudomonadota</taxon>
        <taxon>Betaproteobacteria</taxon>
        <taxon>Burkholderiales</taxon>
        <taxon>Alcaligenaceae</taxon>
        <taxon>Pollutimonas</taxon>
    </lineage>
</organism>
<dbReference type="GO" id="GO:0046872">
    <property type="term" value="F:metal ion binding"/>
    <property type="evidence" value="ECO:0007669"/>
    <property type="project" value="UniProtKB-KW"/>
</dbReference>
<dbReference type="InterPro" id="IPR018136">
    <property type="entry name" value="Aconitase_4Fe-4S_BS"/>
</dbReference>
<sequence length="904" mass="96458">MNTTVPSTRRMLHAGGRPLGYFHDLAVLQEQGWGNIGRLPFSLRILLESLLRHDDGGQEMAQSIRQLAGWRPRETQRPDIPFTVARILAPDASGIPLLADLAAMRDAACAQGAAPGAIEPLLPVDMVVDHSLQVERAGSSYALAYNTRMEFERNGERYSFLKWAAGAFDGIRVVAPGNGIIHQVNIEFLAHHVCQDGGLLYPDTVIGPDSHTAMINGLGVLGWGVGGIEAEAAMLGQPLALAIPDVVGVELLGRLQPGVMATDLALSVTELLRRSGVVGKFVEFYGEGAAGLSPADRCTVANMAPEYGATAAFFAVDAQTMDFLRATGRTQEQLERICAYWQAQGMYGMPRRGQIDYSQDIRIDLAQIEPSASGPRRPQDRVGLAELDSQFTRLLALPADQGGFGRGAPARGDAPAARGDNAAALSDGDIVIAAITSCANTSNPALLLAAGLLARNAAAHGLRCAAHVKTSFTPGSKVVQSYLRQTGLLQSLEQLGFHIAGFGCGTCMGNSGPLPADVEAAIGARDLVVASVLSGNRNFEARIHPSIRANYLMSPAMVVAFALAGRITDIQRAPLGLDARGQPVFLRDLWPSAADVQALLPQARDTAHFLDSYSEAAMDNPLWSALPAPQGKRFAWDPDSTYLRRPPFLDGVQAEPAPLAPVAGARALALLGDSVTTDHISPGGSIHPDSPAGQYLLRHGVAAAEFNTYVARRANHEVMVRGTFANVRLRNRMVAGIEGGVTRMQPGGNILPIHEAARVYQAQAVPLLVFAGKEYGTGSSRDWAAKGTRLLGVRAVIARSFERIHRSNLVGMGVLPCEFLDGQDIDSLGLDGTEAYSLPGIENGVEPRQILPLRIHRQDGSITDARVLLRVDTRLEASYIRHGGVLPYVLRKQLAKPPAQASQA</sequence>
<dbReference type="Pfam" id="PF00694">
    <property type="entry name" value="Aconitase_C"/>
    <property type="match status" value="1"/>
</dbReference>
<comment type="similarity">
    <text evidence="3 10">Belongs to the aconitase/IPM isomerase family.</text>
</comment>
<keyword evidence="4 10" id="KW-0004">4Fe-4S</keyword>
<dbReference type="UniPathway" id="UPA00223">
    <property type="reaction ID" value="UER00718"/>
</dbReference>
<dbReference type="InterPro" id="IPR006249">
    <property type="entry name" value="Aconitase/IRP2"/>
</dbReference>
<dbReference type="InterPro" id="IPR015928">
    <property type="entry name" value="Aconitase/3IPM_dehydase_swvl"/>
</dbReference>
<evidence type="ECO:0000256" key="6">
    <source>
        <dbReference type="ARBA" id="ARBA00023004"/>
    </source>
</evidence>
<dbReference type="Proteomes" id="UP000184226">
    <property type="component" value="Unassembled WGS sequence"/>
</dbReference>
<dbReference type="AlphaFoldDB" id="A0A1M5TDS8"/>
<evidence type="ECO:0000256" key="8">
    <source>
        <dbReference type="ARBA" id="ARBA00023239"/>
    </source>
</evidence>
<feature type="domain" description="Aconitase A/isopropylmalate dehydratase small subunit swivel" evidence="12">
    <location>
        <begin position="694"/>
        <end position="820"/>
    </location>
</feature>
<evidence type="ECO:0000313" key="14">
    <source>
        <dbReference type="Proteomes" id="UP000184226"/>
    </source>
</evidence>
<comment type="pathway">
    <text evidence="2">Carbohydrate metabolism; tricarboxylic acid cycle; isocitrate from oxaloacetate: step 2/2.</text>
</comment>
<dbReference type="PRINTS" id="PR00415">
    <property type="entry name" value="ACONITASE"/>
</dbReference>
<dbReference type="GO" id="GO:0051539">
    <property type="term" value="F:4 iron, 4 sulfur cluster binding"/>
    <property type="evidence" value="ECO:0007669"/>
    <property type="project" value="UniProtKB-KW"/>
</dbReference>
<evidence type="ECO:0000256" key="2">
    <source>
        <dbReference type="ARBA" id="ARBA00004717"/>
    </source>
</evidence>
<reference evidence="13 14" key="1">
    <citation type="submission" date="2016-11" db="EMBL/GenBank/DDBJ databases">
        <authorList>
            <person name="Jaros S."/>
            <person name="Januszkiewicz K."/>
            <person name="Wedrychowicz H."/>
        </authorList>
    </citation>
    <scope>NUCLEOTIDE SEQUENCE [LARGE SCALE GENOMIC DNA]</scope>
    <source>
        <strain evidence="13 14">CGMCC 1.10190</strain>
    </source>
</reference>
<dbReference type="InterPro" id="IPR001030">
    <property type="entry name" value="Acoase/IPM_deHydtase_lsu_aba"/>
</dbReference>
<evidence type="ECO:0000256" key="7">
    <source>
        <dbReference type="ARBA" id="ARBA00023014"/>
    </source>
</evidence>
<keyword evidence="8 10" id="KW-0456">Lyase</keyword>
<dbReference type="SUPFAM" id="SSF52016">
    <property type="entry name" value="LeuD/IlvD-like"/>
    <property type="match status" value="1"/>
</dbReference>
<evidence type="ECO:0000259" key="11">
    <source>
        <dbReference type="Pfam" id="PF00330"/>
    </source>
</evidence>
<dbReference type="RefSeq" id="WP_073102500.1">
    <property type="nucleotide sequence ID" value="NZ_FQXE01000003.1"/>
</dbReference>
<dbReference type="STRING" id="658167.SAMN04488135_103345"/>
<dbReference type="InterPro" id="IPR036008">
    <property type="entry name" value="Aconitase_4Fe-4S_dom"/>
</dbReference>
<comment type="catalytic activity">
    <reaction evidence="9 10">
        <text>citrate = D-threo-isocitrate</text>
        <dbReference type="Rhea" id="RHEA:10336"/>
        <dbReference type="ChEBI" id="CHEBI:15562"/>
        <dbReference type="ChEBI" id="CHEBI:16947"/>
        <dbReference type="EC" id="4.2.1.3"/>
    </reaction>
</comment>
<dbReference type="EC" id="4.2.1.3" evidence="10"/>
<dbReference type="FunFam" id="3.20.19.10:FF:000001">
    <property type="entry name" value="Aconitate hydratase"/>
    <property type="match status" value="1"/>
</dbReference>
<keyword evidence="5" id="KW-0479">Metal-binding</keyword>
<protein>
    <recommendedName>
        <fullName evidence="10">Aconitate hydratase</fullName>
        <shortName evidence="10">Aconitase</shortName>
        <ecNumber evidence="10">4.2.1.3</ecNumber>
    </recommendedName>
</protein>
<dbReference type="InterPro" id="IPR044137">
    <property type="entry name" value="AcnA_IRP_Swivel"/>
</dbReference>
<keyword evidence="14" id="KW-1185">Reference proteome</keyword>